<comment type="caution">
    <text evidence="2">The sequence shown here is derived from an EMBL/GenBank/DDBJ whole genome shotgun (WGS) entry which is preliminary data.</text>
</comment>
<name>A0ABV6NQQ4_9BACI</name>
<keyword evidence="1" id="KW-0812">Transmembrane</keyword>
<keyword evidence="1" id="KW-0472">Membrane</keyword>
<dbReference type="EMBL" id="JBHLTR010000131">
    <property type="protein sequence ID" value="MFC0562403.1"/>
    <property type="molecule type" value="Genomic_DNA"/>
</dbReference>
<dbReference type="Proteomes" id="UP001589833">
    <property type="component" value="Unassembled WGS sequence"/>
</dbReference>
<keyword evidence="3" id="KW-1185">Reference proteome</keyword>
<evidence type="ECO:0000256" key="1">
    <source>
        <dbReference type="SAM" id="Phobius"/>
    </source>
</evidence>
<keyword evidence="1" id="KW-1133">Transmembrane helix</keyword>
<accession>A0ABV6NQQ4</accession>
<evidence type="ECO:0000313" key="2">
    <source>
        <dbReference type="EMBL" id="MFC0562403.1"/>
    </source>
</evidence>
<evidence type="ECO:0000313" key="3">
    <source>
        <dbReference type="Proteomes" id="UP001589833"/>
    </source>
</evidence>
<organism evidence="2 3">
    <name type="scientific">Halalkalibacter alkalisediminis</name>
    <dbReference type="NCBI Taxonomy" id="935616"/>
    <lineage>
        <taxon>Bacteria</taxon>
        <taxon>Bacillati</taxon>
        <taxon>Bacillota</taxon>
        <taxon>Bacilli</taxon>
        <taxon>Bacillales</taxon>
        <taxon>Bacillaceae</taxon>
        <taxon>Halalkalibacter</taxon>
    </lineage>
</organism>
<feature type="transmembrane region" description="Helical" evidence="1">
    <location>
        <begin position="46"/>
        <end position="66"/>
    </location>
</feature>
<gene>
    <name evidence="2" type="ORF">ACFFH4_26605</name>
</gene>
<sequence>MSQNNNFDKTMERLNQYYDQMPTQSSSANIMANIKKKKKRNWARHYQRWQVAALIVLMIGIGYVLGVSQLSGQRDTAHQTELTADKGLPEESMSIAAVEEAEDQVEVFNAEQAETRQIPAELTDDEDSIPLEITNEEGMQEVIQVKPFQDDIFGFTTRYDERLVVEEVAYDEGRAIQWFFHNDNGRVEPVVLEIFQLNNPGDQKEQIEAYKSMMSEMGYREASSENYMKGINIPAQGIEELLFEKDGIYAHVIPAEHGENVYFFKTSLFAPDSDFIEFSGGFGRNVNVIYNEFSWIYN</sequence>
<proteinExistence type="predicted"/>
<protein>
    <submittedName>
        <fullName evidence="2">Uncharacterized protein</fullName>
    </submittedName>
</protein>
<dbReference type="RefSeq" id="WP_273844812.1">
    <property type="nucleotide sequence ID" value="NZ_JAQQWT010000010.1"/>
</dbReference>
<reference evidence="2 3" key="1">
    <citation type="submission" date="2024-09" db="EMBL/GenBank/DDBJ databases">
        <authorList>
            <person name="Sun Q."/>
            <person name="Mori K."/>
        </authorList>
    </citation>
    <scope>NUCLEOTIDE SEQUENCE [LARGE SCALE GENOMIC DNA]</scope>
    <source>
        <strain evidence="2 3">NCAIM B.02301</strain>
    </source>
</reference>